<protein>
    <submittedName>
        <fullName evidence="3">Uncharacterized protein</fullName>
    </submittedName>
</protein>
<evidence type="ECO:0000313" key="4">
    <source>
        <dbReference type="Proteomes" id="UP000262621"/>
    </source>
</evidence>
<proteinExistence type="predicted"/>
<feature type="compositionally biased region" description="Basic and acidic residues" evidence="1">
    <location>
        <begin position="96"/>
        <end position="117"/>
    </location>
</feature>
<evidence type="ECO:0000256" key="1">
    <source>
        <dbReference type="SAM" id="MobiDB-lite"/>
    </source>
</evidence>
<dbReference type="EMBL" id="QVFU01000045">
    <property type="protein sequence ID" value="RFS43777.1"/>
    <property type="molecule type" value="Genomic_DNA"/>
</dbReference>
<dbReference type="Proteomes" id="UP000262621">
    <property type="component" value="Unassembled WGS sequence"/>
</dbReference>
<feature type="region of interest" description="Disordered" evidence="1">
    <location>
        <begin position="73"/>
        <end position="117"/>
    </location>
</feature>
<feature type="transmembrane region" description="Helical" evidence="2">
    <location>
        <begin position="50"/>
        <end position="68"/>
    </location>
</feature>
<name>A0A372FSL7_9ACTN</name>
<keyword evidence="4" id="KW-1185">Reference proteome</keyword>
<sequence length="117" mass="12683">MRSRHRRWGLAAIALIVTVVVALALRQGEPAAPVAPSSGHQHGAPPDPLTSAVLVLNVMVLLGLAVLARSWPAGVRRPGDTRRKWRYSEQAQDAPADDRPADEEHASTDPSTRSDRR</sequence>
<feature type="region of interest" description="Disordered" evidence="1">
    <location>
        <begin position="30"/>
        <end position="49"/>
    </location>
</feature>
<keyword evidence="2" id="KW-0472">Membrane</keyword>
<accession>A0A372FSL7</accession>
<dbReference type="AlphaFoldDB" id="A0A372FSL7"/>
<gene>
    <name evidence="3" type="ORF">D0Q02_25925</name>
</gene>
<keyword evidence="2" id="KW-1133">Transmembrane helix</keyword>
<evidence type="ECO:0000256" key="2">
    <source>
        <dbReference type="SAM" id="Phobius"/>
    </source>
</evidence>
<evidence type="ECO:0000313" key="3">
    <source>
        <dbReference type="EMBL" id="RFS43777.1"/>
    </source>
</evidence>
<dbReference type="RefSeq" id="WP_117230623.1">
    <property type="nucleotide sequence ID" value="NZ_CP061725.1"/>
</dbReference>
<keyword evidence="2" id="KW-0812">Transmembrane</keyword>
<organism evidence="3 4">
    <name type="scientific">Micromonospora craniellae</name>
    <dbReference type="NCBI Taxonomy" id="2294034"/>
    <lineage>
        <taxon>Bacteria</taxon>
        <taxon>Bacillati</taxon>
        <taxon>Actinomycetota</taxon>
        <taxon>Actinomycetes</taxon>
        <taxon>Micromonosporales</taxon>
        <taxon>Micromonosporaceae</taxon>
        <taxon>Micromonospora</taxon>
    </lineage>
</organism>
<reference evidence="3 4" key="1">
    <citation type="submission" date="2018-08" db="EMBL/GenBank/DDBJ databases">
        <title>Verrucosispora craniellae sp. nov., isolated from a marine sponge in the South China Sea.</title>
        <authorList>
            <person name="Li L."/>
            <person name="Lin H.W."/>
        </authorList>
    </citation>
    <scope>NUCLEOTIDE SEQUENCE [LARGE SCALE GENOMIC DNA]</scope>
    <source>
        <strain evidence="3 4">LHW63014</strain>
    </source>
</reference>
<comment type="caution">
    <text evidence="3">The sequence shown here is derived from an EMBL/GenBank/DDBJ whole genome shotgun (WGS) entry which is preliminary data.</text>
</comment>